<keyword evidence="3" id="KW-0862">Zinc</keyword>
<feature type="domain" description="GRF-type" evidence="6">
    <location>
        <begin position="20"/>
        <end position="62"/>
    </location>
</feature>
<evidence type="ECO:0000313" key="7">
    <source>
        <dbReference type="EMBL" id="KAI0529655.1"/>
    </source>
</evidence>
<dbReference type="GO" id="GO:0008270">
    <property type="term" value="F:zinc ion binding"/>
    <property type="evidence" value="ECO:0007669"/>
    <property type="project" value="UniProtKB-KW"/>
</dbReference>
<evidence type="ECO:0000256" key="3">
    <source>
        <dbReference type="ARBA" id="ARBA00022833"/>
    </source>
</evidence>
<organism evidence="7 8">
    <name type="scientific">Dendrobium nobile</name>
    <name type="common">Orchid</name>
    <dbReference type="NCBI Taxonomy" id="94219"/>
    <lineage>
        <taxon>Eukaryota</taxon>
        <taxon>Viridiplantae</taxon>
        <taxon>Streptophyta</taxon>
        <taxon>Embryophyta</taxon>
        <taxon>Tracheophyta</taxon>
        <taxon>Spermatophyta</taxon>
        <taxon>Magnoliopsida</taxon>
        <taxon>Liliopsida</taxon>
        <taxon>Asparagales</taxon>
        <taxon>Orchidaceae</taxon>
        <taxon>Epidendroideae</taxon>
        <taxon>Malaxideae</taxon>
        <taxon>Dendrobiinae</taxon>
        <taxon>Dendrobium</taxon>
    </lineage>
</organism>
<feature type="transmembrane region" description="Helical" evidence="5">
    <location>
        <begin position="84"/>
        <end position="108"/>
    </location>
</feature>
<evidence type="ECO:0000256" key="5">
    <source>
        <dbReference type="SAM" id="Phobius"/>
    </source>
</evidence>
<evidence type="ECO:0000313" key="8">
    <source>
        <dbReference type="Proteomes" id="UP000829196"/>
    </source>
</evidence>
<dbReference type="OrthoDB" id="430051at2759"/>
<protein>
    <recommendedName>
        <fullName evidence="6">GRF-type domain-containing protein</fullName>
    </recommendedName>
</protein>
<keyword evidence="2 4" id="KW-0863">Zinc-finger</keyword>
<reference evidence="7" key="1">
    <citation type="journal article" date="2022" name="Front. Genet.">
        <title>Chromosome-Scale Assembly of the Dendrobium nobile Genome Provides Insights Into the Molecular Mechanism of the Biosynthesis of the Medicinal Active Ingredient of Dendrobium.</title>
        <authorList>
            <person name="Xu Q."/>
            <person name="Niu S.-C."/>
            <person name="Li K.-L."/>
            <person name="Zheng P.-J."/>
            <person name="Zhang X.-J."/>
            <person name="Jia Y."/>
            <person name="Liu Y."/>
            <person name="Niu Y.-X."/>
            <person name="Yu L.-H."/>
            <person name="Chen D.-F."/>
            <person name="Zhang G.-Q."/>
        </authorList>
    </citation>
    <scope>NUCLEOTIDE SEQUENCE</scope>
    <source>
        <tissue evidence="7">Leaf</tissue>
    </source>
</reference>
<evidence type="ECO:0000256" key="1">
    <source>
        <dbReference type="ARBA" id="ARBA00022723"/>
    </source>
</evidence>
<dbReference type="Pfam" id="PF06839">
    <property type="entry name" value="Zn_ribbon_GRF"/>
    <property type="match status" value="1"/>
</dbReference>
<accession>A0A8T3CD51</accession>
<evidence type="ECO:0000256" key="4">
    <source>
        <dbReference type="PROSITE-ProRule" id="PRU01343"/>
    </source>
</evidence>
<name>A0A8T3CD51_DENNO</name>
<keyword evidence="1" id="KW-0479">Metal-binding</keyword>
<gene>
    <name evidence="7" type="ORF">KFK09_002209</name>
</gene>
<keyword evidence="5" id="KW-0472">Membrane</keyword>
<comment type="caution">
    <text evidence="7">The sequence shown here is derived from an EMBL/GenBank/DDBJ whole genome shotgun (WGS) entry which is preliminary data.</text>
</comment>
<keyword evidence="8" id="KW-1185">Reference proteome</keyword>
<dbReference type="AlphaFoldDB" id="A0A8T3CD51"/>
<evidence type="ECO:0000259" key="6">
    <source>
        <dbReference type="PROSITE" id="PS51999"/>
    </source>
</evidence>
<sequence length="109" mass="12961">MSSSNSSIAKIRPQHTYVYCRCHLKCVLYTCYRGPNSGRQFYRCIYNRSEDDCNFFKWVDEQEESSYVTHYKLKASDQRIAEKLNLILLTMKVFAVMIFIDITIRVYFG</sequence>
<evidence type="ECO:0000256" key="2">
    <source>
        <dbReference type="ARBA" id="ARBA00022771"/>
    </source>
</evidence>
<dbReference type="SMR" id="A0A8T3CD51"/>
<dbReference type="EMBL" id="JAGYWB010000002">
    <property type="protein sequence ID" value="KAI0529655.1"/>
    <property type="molecule type" value="Genomic_DNA"/>
</dbReference>
<dbReference type="PROSITE" id="PS51999">
    <property type="entry name" value="ZF_GRF"/>
    <property type="match status" value="1"/>
</dbReference>
<keyword evidence="5" id="KW-0812">Transmembrane</keyword>
<keyword evidence="5" id="KW-1133">Transmembrane helix</keyword>
<dbReference type="Proteomes" id="UP000829196">
    <property type="component" value="Unassembled WGS sequence"/>
</dbReference>
<proteinExistence type="predicted"/>
<dbReference type="InterPro" id="IPR010666">
    <property type="entry name" value="Znf_GRF"/>
</dbReference>
<dbReference type="PANTHER" id="PTHR33248">
    <property type="entry name" value="ZINC ION-BINDING PROTEIN"/>
    <property type="match status" value="1"/>
</dbReference>